<keyword evidence="2" id="KW-0472">Membrane</keyword>
<feature type="region of interest" description="Disordered" evidence="1">
    <location>
        <begin position="95"/>
        <end position="131"/>
    </location>
</feature>
<keyword evidence="2" id="KW-1133">Transmembrane helix</keyword>
<dbReference type="KEGG" id="rlc:K227x_49020"/>
<name>A0A517NH93_9BACT</name>
<reference evidence="4 5" key="1">
    <citation type="submission" date="2019-02" db="EMBL/GenBank/DDBJ databases">
        <title>Deep-cultivation of Planctomycetes and their phenomic and genomic characterization uncovers novel biology.</title>
        <authorList>
            <person name="Wiegand S."/>
            <person name="Jogler M."/>
            <person name="Boedeker C."/>
            <person name="Pinto D."/>
            <person name="Vollmers J."/>
            <person name="Rivas-Marin E."/>
            <person name="Kohn T."/>
            <person name="Peeters S.H."/>
            <person name="Heuer A."/>
            <person name="Rast P."/>
            <person name="Oberbeckmann S."/>
            <person name="Bunk B."/>
            <person name="Jeske O."/>
            <person name="Meyerdierks A."/>
            <person name="Storesund J.E."/>
            <person name="Kallscheuer N."/>
            <person name="Luecker S."/>
            <person name="Lage O.M."/>
            <person name="Pohl T."/>
            <person name="Merkel B.J."/>
            <person name="Hornburger P."/>
            <person name="Mueller R.-W."/>
            <person name="Bruemmer F."/>
            <person name="Labrenz M."/>
            <person name="Spormann A.M."/>
            <person name="Op den Camp H."/>
            <person name="Overmann J."/>
            <person name="Amann R."/>
            <person name="Jetten M.S.M."/>
            <person name="Mascher T."/>
            <person name="Medema M.H."/>
            <person name="Devos D.P."/>
            <person name="Kaster A.-K."/>
            <person name="Ovreas L."/>
            <person name="Rohde M."/>
            <person name="Galperin M.Y."/>
            <person name="Jogler C."/>
        </authorList>
    </citation>
    <scope>NUCLEOTIDE SEQUENCE [LARGE SCALE GENOMIC DNA]</scope>
    <source>
        <strain evidence="4 5">K22_7</strain>
    </source>
</reference>
<dbReference type="OrthoDB" id="278234at2"/>
<feature type="transmembrane region" description="Helical" evidence="2">
    <location>
        <begin position="292"/>
        <end position="310"/>
    </location>
</feature>
<organism evidence="4 5">
    <name type="scientific">Rubripirellula lacrimiformis</name>
    <dbReference type="NCBI Taxonomy" id="1930273"/>
    <lineage>
        <taxon>Bacteria</taxon>
        <taxon>Pseudomonadati</taxon>
        <taxon>Planctomycetota</taxon>
        <taxon>Planctomycetia</taxon>
        <taxon>Pirellulales</taxon>
        <taxon>Pirellulaceae</taxon>
        <taxon>Rubripirellula</taxon>
    </lineage>
</organism>
<evidence type="ECO:0000313" key="4">
    <source>
        <dbReference type="EMBL" id="QDT06492.1"/>
    </source>
</evidence>
<evidence type="ECO:0000313" key="5">
    <source>
        <dbReference type="Proteomes" id="UP000318538"/>
    </source>
</evidence>
<feature type="transmembrane region" description="Helical" evidence="2">
    <location>
        <begin position="362"/>
        <end position="381"/>
    </location>
</feature>
<dbReference type="Pfam" id="PF18902">
    <property type="entry name" value="DUF5658"/>
    <property type="match status" value="1"/>
</dbReference>
<keyword evidence="5" id="KW-1185">Reference proteome</keyword>
<feature type="transmembrane region" description="Helical" evidence="2">
    <location>
        <begin position="330"/>
        <end position="350"/>
    </location>
</feature>
<feature type="domain" description="DUF5658" evidence="3">
    <location>
        <begin position="294"/>
        <end position="367"/>
    </location>
</feature>
<dbReference type="EMBL" id="CP036525">
    <property type="protein sequence ID" value="QDT06492.1"/>
    <property type="molecule type" value="Genomic_DNA"/>
</dbReference>
<proteinExistence type="predicted"/>
<gene>
    <name evidence="4" type="ORF">K227x_49020</name>
</gene>
<accession>A0A517NH93</accession>
<keyword evidence="2" id="KW-0812">Transmembrane</keyword>
<protein>
    <recommendedName>
        <fullName evidence="3">DUF5658 domain-containing protein</fullName>
    </recommendedName>
</protein>
<evidence type="ECO:0000256" key="2">
    <source>
        <dbReference type="SAM" id="Phobius"/>
    </source>
</evidence>
<dbReference type="Proteomes" id="UP000318538">
    <property type="component" value="Chromosome"/>
</dbReference>
<evidence type="ECO:0000256" key="1">
    <source>
        <dbReference type="SAM" id="MobiDB-lite"/>
    </source>
</evidence>
<dbReference type="AlphaFoldDB" id="A0A517NH93"/>
<dbReference type="InterPro" id="IPR043717">
    <property type="entry name" value="DUF5658"/>
</dbReference>
<evidence type="ECO:0000259" key="3">
    <source>
        <dbReference type="Pfam" id="PF18902"/>
    </source>
</evidence>
<feature type="transmembrane region" description="Helical" evidence="2">
    <location>
        <begin position="245"/>
        <end position="265"/>
    </location>
</feature>
<dbReference type="RefSeq" id="WP_145173186.1">
    <property type="nucleotide sequence ID" value="NZ_CP036525.1"/>
</dbReference>
<sequence length="383" mass="42306">MKSRHCSADWFPLPIALTTVSLLGLFFFVSDVAADDPPAQKSSSFHITRGFLFVDDAFVSTPVDIQADADQIRLNDAMVSASQVPNVDYSNGTTFGDERRFRGSRGAPRRGWGDYSNRDPRRNRPRAQLSPAQGLAGRIAFELNMQNIVVVRPDRSLLVLEMAWGGREFLARLTSPAEREKSPSAELLEAIESQDIDSGEVLEWADHYQPSAIFLEQAKIQLDPVDALIIANEKVITGVKWQSALTFPLTVIGMVLVVLAFGHLLSANPRTTTITGGVDLSSDQEQMIRRSLMYVSALSVMDLIWTILASQAGTMRELNPLGGQLISDPLMLAAFKIGVTSLSVGLLFALRRQPLAHQASWWTCLLLTLLTARWLTFQSMFVV</sequence>